<evidence type="ECO:0000313" key="2">
    <source>
        <dbReference type="Proteomes" id="UP000002774"/>
    </source>
</evidence>
<keyword evidence="2" id="KW-1185">Reference proteome</keyword>
<reference evidence="1" key="1">
    <citation type="submission" date="2011-09" db="EMBL/GenBank/DDBJ databases">
        <title>The permanent draft genome of Mucilaginibacter paludis DSM 18603.</title>
        <authorList>
            <consortium name="US DOE Joint Genome Institute (JGI-PGF)"/>
            <person name="Lucas S."/>
            <person name="Han J."/>
            <person name="Lapidus A."/>
            <person name="Bruce D."/>
            <person name="Goodwin L."/>
            <person name="Pitluck S."/>
            <person name="Peters L."/>
            <person name="Kyrpides N."/>
            <person name="Mavromatis K."/>
            <person name="Ivanova N."/>
            <person name="Mikhailova N."/>
            <person name="Held B."/>
            <person name="Detter J.C."/>
            <person name="Tapia R."/>
            <person name="Han C."/>
            <person name="Land M."/>
            <person name="Hauser L."/>
            <person name="Markowitz V."/>
            <person name="Cheng J.-F."/>
            <person name="Hugenholtz P."/>
            <person name="Woyke T."/>
            <person name="Wu D."/>
            <person name="Tindall B."/>
            <person name="Brambilla E."/>
            <person name="Klenk H.-P."/>
            <person name="Eisen J.A."/>
        </authorList>
    </citation>
    <scope>NUCLEOTIDE SEQUENCE [LARGE SCALE GENOMIC DNA]</scope>
    <source>
        <strain evidence="1">DSM 18603</strain>
    </source>
</reference>
<name>H1Y019_9SPHI</name>
<dbReference type="AlphaFoldDB" id="H1Y019"/>
<dbReference type="HOGENOM" id="CLU_591649_0_0_10"/>
<organism evidence="1 2">
    <name type="scientific">Mucilaginibacter paludis DSM 18603</name>
    <dbReference type="NCBI Taxonomy" id="714943"/>
    <lineage>
        <taxon>Bacteria</taxon>
        <taxon>Pseudomonadati</taxon>
        <taxon>Bacteroidota</taxon>
        <taxon>Sphingobacteriia</taxon>
        <taxon>Sphingobacteriales</taxon>
        <taxon>Sphingobacteriaceae</taxon>
        <taxon>Mucilaginibacter</taxon>
    </lineage>
</organism>
<accession>H1Y019</accession>
<evidence type="ECO:0000313" key="1">
    <source>
        <dbReference type="EMBL" id="EHQ27861.1"/>
    </source>
</evidence>
<dbReference type="EMBL" id="CM001403">
    <property type="protein sequence ID" value="EHQ27861.1"/>
    <property type="molecule type" value="Genomic_DNA"/>
</dbReference>
<dbReference type="STRING" id="714943.Mucpa_3763"/>
<dbReference type="Gene3D" id="1.25.40.10">
    <property type="entry name" value="Tetratricopeptide repeat domain"/>
    <property type="match status" value="1"/>
</dbReference>
<dbReference type="InterPro" id="IPR011990">
    <property type="entry name" value="TPR-like_helical_dom_sf"/>
</dbReference>
<dbReference type="RefSeq" id="WP_008508466.1">
    <property type="nucleotide sequence ID" value="NZ_CM001403.1"/>
</dbReference>
<proteinExistence type="predicted"/>
<dbReference type="Proteomes" id="UP000002774">
    <property type="component" value="Chromosome"/>
</dbReference>
<dbReference type="SUPFAM" id="SSF48452">
    <property type="entry name" value="TPR-like"/>
    <property type="match status" value="1"/>
</dbReference>
<sequence length="462" mass="53026">MSKNKKGKVVSLKPAQLSPENYIKNNARSLPIAECLISDDWEDTGICNIIIARKHKTGNFTVGLYLVDLYCLGLKGTLYEFNISDQEYQHFRSSIPNLEKCKYPLAHNIVYGSIAYAEDLGFKPHKDFAVAQFILEEDDEKIELIDIEFGFEGKPCYIFDEEDNPTETKRIINTLTRTVGEGNFAAINQDDLYDDDFDDDELDDDDFDTDEFANYVVEEEERAFKNYIKAFKKINKAYEEYIRTPEAKAMLKESKIGKGYKIGNSVSDDDKFDTQEQEDEYFKLLDLALEQGEYTKAIKGTLKAIKKFPGKPKFYNILQFAYVFKDQPEEANRAIEEMYTQYPDYLFAKIHYSNQLITNGELDQVLAVFHNKTDLDQVYPDQKVFNKSEVAGYYACMCRYFTETGDIDSADLYMNAILKKKDLITDFGQKVLRLAIDGVCKAKMKILEETVKAGGLQGKPQA</sequence>
<protein>
    <submittedName>
        <fullName evidence="1">Uncharacterized protein</fullName>
    </submittedName>
</protein>
<dbReference type="eggNOG" id="COG0457">
    <property type="taxonomic scope" value="Bacteria"/>
</dbReference>
<dbReference type="OrthoDB" id="622109at2"/>
<gene>
    <name evidence="1" type="ORF">Mucpa_3763</name>
</gene>